<feature type="compositionally biased region" description="Acidic residues" evidence="8">
    <location>
        <begin position="43"/>
        <end position="52"/>
    </location>
</feature>
<organism evidence="10 11">
    <name type="scientific">Smittium culicis</name>
    <dbReference type="NCBI Taxonomy" id="133412"/>
    <lineage>
        <taxon>Eukaryota</taxon>
        <taxon>Fungi</taxon>
        <taxon>Fungi incertae sedis</taxon>
        <taxon>Zoopagomycota</taxon>
        <taxon>Kickxellomycotina</taxon>
        <taxon>Harpellomycetes</taxon>
        <taxon>Harpellales</taxon>
        <taxon>Legeriomycetaceae</taxon>
        <taxon>Smittium</taxon>
    </lineage>
</organism>
<dbReference type="EMBL" id="LSSM01002809">
    <property type="protein sequence ID" value="OMJ20248.1"/>
    <property type="molecule type" value="Genomic_DNA"/>
</dbReference>
<dbReference type="OrthoDB" id="842664at2759"/>
<sequence>MARVLGKNTAIRGGKAQQAKSNREALRAGATPTTSQRSISGTVEDEATSSEDELNRTPKSNESHLNRRANSSKNNRSNTPTPVSKTRKTPPRQNANSQKSSTDRRTSMVARRGGHRATPTRSILGRKSINPQEDNANVVRVKRRYRPGQLALREIRHYQKTSDLLIQFAPFNRVVRQVVEEFVQYDFSTPTNGKASTGMRWNRTALACLQEATEAFLVHLFEDSNLCAIHAKRVTLMQKDMQLARRIRGIVGGLSI</sequence>
<proteinExistence type="inferred from homology"/>
<dbReference type="Gene3D" id="1.10.20.10">
    <property type="entry name" value="Histone, subunit A"/>
    <property type="match status" value="1"/>
</dbReference>
<dbReference type="SMART" id="SM00428">
    <property type="entry name" value="H3"/>
    <property type="match status" value="1"/>
</dbReference>
<evidence type="ECO:0000256" key="4">
    <source>
        <dbReference type="ARBA" id="ARBA00022454"/>
    </source>
</evidence>
<evidence type="ECO:0000256" key="7">
    <source>
        <dbReference type="ARBA" id="ARBA00023269"/>
    </source>
</evidence>
<feature type="compositionally biased region" description="Polar residues" evidence="8">
    <location>
        <begin position="91"/>
        <end position="100"/>
    </location>
</feature>
<dbReference type="InterPro" id="IPR000164">
    <property type="entry name" value="Histone_H3/CENP-A"/>
</dbReference>
<dbReference type="CDD" id="cd22911">
    <property type="entry name" value="HFD_H3"/>
    <property type="match status" value="1"/>
</dbReference>
<dbReference type="Pfam" id="PF00125">
    <property type="entry name" value="Histone"/>
    <property type="match status" value="1"/>
</dbReference>
<evidence type="ECO:0000256" key="6">
    <source>
        <dbReference type="ARBA" id="ARBA00023242"/>
    </source>
</evidence>
<comment type="similarity">
    <text evidence="3">Belongs to the histone H3 family.</text>
</comment>
<dbReference type="GO" id="GO:0046982">
    <property type="term" value="F:protein heterodimerization activity"/>
    <property type="evidence" value="ECO:0007669"/>
    <property type="project" value="InterPro"/>
</dbReference>
<feature type="compositionally biased region" description="Polar residues" evidence="8">
    <location>
        <begin position="31"/>
        <end position="41"/>
    </location>
</feature>
<evidence type="ECO:0000259" key="9">
    <source>
        <dbReference type="Pfam" id="PF00125"/>
    </source>
</evidence>
<feature type="compositionally biased region" description="Low complexity" evidence="8">
    <location>
        <begin position="68"/>
        <end position="78"/>
    </location>
</feature>
<gene>
    <name evidence="10" type="ORF">AYI69_g6289</name>
</gene>
<reference evidence="11" key="1">
    <citation type="submission" date="2017-01" db="EMBL/GenBank/DDBJ databases">
        <authorList>
            <person name="Wang Y."/>
            <person name="White M."/>
            <person name="Kvist S."/>
            <person name="Moncalvo J.-M."/>
        </authorList>
    </citation>
    <scope>NUCLEOTIDE SEQUENCE [LARGE SCALE GENOMIC DNA]</scope>
    <source>
        <strain evidence="11">ID-206-W2</strain>
    </source>
</reference>
<evidence type="ECO:0000256" key="2">
    <source>
        <dbReference type="ARBA" id="ARBA00004286"/>
    </source>
</evidence>
<protein>
    <submittedName>
        <fullName evidence="10">Histone H3-like centromeric protein cnp1</fullName>
    </submittedName>
</protein>
<evidence type="ECO:0000256" key="3">
    <source>
        <dbReference type="ARBA" id="ARBA00010343"/>
    </source>
</evidence>
<keyword evidence="11" id="KW-1185">Reference proteome</keyword>
<dbReference type="FunFam" id="1.10.20.10:FF:000085">
    <property type="entry name" value="Histone H3.2"/>
    <property type="match status" value="1"/>
</dbReference>
<accession>A0A1R1Y034</accession>
<comment type="caution">
    <text evidence="10">The sequence shown here is derived from an EMBL/GenBank/DDBJ whole genome shotgun (WGS) entry which is preliminary data.</text>
</comment>
<dbReference type="GO" id="GO:0003677">
    <property type="term" value="F:DNA binding"/>
    <property type="evidence" value="ECO:0007669"/>
    <property type="project" value="UniProtKB-KW"/>
</dbReference>
<feature type="compositionally biased region" description="Basic and acidic residues" evidence="8">
    <location>
        <begin position="53"/>
        <end position="65"/>
    </location>
</feature>
<feature type="domain" description="Core Histone H2A/H2B/H3" evidence="9">
    <location>
        <begin position="147"/>
        <end position="247"/>
    </location>
</feature>
<dbReference type="GO" id="GO:0030527">
    <property type="term" value="F:structural constituent of chromatin"/>
    <property type="evidence" value="ECO:0007669"/>
    <property type="project" value="InterPro"/>
</dbReference>
<dbReference type="GO" id="GO:0000786">
    <property type="term" value="C:nucleosome"/>
    <property type="evidence" value="ECO:0007669"/>
    <property type="project" value="UniProtKB-KW"/>
</dbReference>
<dbReference type="InterPro" id="IPR009072">
    <property type="entry name" value="Histone-fold"/>
</dbReference>
<dbReference type="AlphaFoldDB" id="A0A1R1Y034"/>
<dbReference type="PANTHER" id="PTHR45810:SF17">
    <property type="entry name" value="HISTONE H3-LIKE CENTROMERIC PROTEIN A"/>
    <property type="match status" value="1"/>
</dbReference>
<evidence type="ECO:0000256" key="1">
    <source>
        <dbReference type="ARBA" id="ARBA00004123"/>
    </source>
</evidence>
<feature type="region of interest" description="Disordered" evidence="8">
    <location>
        <begin position="1"/>
        <end position="131"/>
    </location>
</feature>
<dbReference type="PANTHER" id="PTHR45810">
    <property type="entry name" value="HISTONE H3.2"/>
    <property type="match status" value="1"/>
</dbReference>
<dbReference type="Proteomes" id="UP000187429">
    <property type="component" value="Unassembled WGS sequence"/>
</dbReference>
<dbReference type="GO" id="GO:0005634">
    <property type="term" value="C:nucleus"/>
    <property type="evidence" value="ECO:0007669"/>
    <property type="project" value="UniProtKB-SubCell"/>
</dbReference>
<keyword evidence="7" id="KW-0544">Nucleosome core</keyword>
<evidence type="ECO:0000256" key="5">
    <source>
        <dbReference type="ARBA" id="ARBA00023125"/>
    </source>
</evidence>
<comment type="subcellular location">
    <subcellularLocation>
        <location evidence="2">Chromosome</location>
    </subcellularLocation>
    <subcellularLocation>
        <location evidence="1">Nucleus</location>
    </subcellularLocation>
</comment>
<evidence type="ECO:0000313" key="10">
    <source>
        <dbReference type="EMBL" id="OMJ20248.1"/>
    </source>
</evidence>
<evidence type="ECO:0000313" key="11">
    <source>
        <dbReference type="Proteomes" id="UP000187429"/>
    </source>
</evidence>
<name>A0A1R1Y034_9FUNG</name>
<keyword evidence="5" id="KW-0238">DNA-binding</keyword>
<dbReference type="SUPFAM" id="SSF47113">
    <property type="entry name" value="Histone-fold"/>
    <property type="match status" value="1"/>
</dbReference>
<keyword evidence="4" id="KW-0158">Chromosome</keyword>
<dbReference type="PRINTS" id="PR00622">
    <property type="entry name" value="HISTONEH3"/>
</dbReference>
<keyword evidence="6" id="KW-0539">Nucleus</keyword>
<dbReference type="InterPro" id="IPR007125">
    <property type="entry name" value="H2A/H2B/H3"/>
</dbReference>
<evidence type="ECO:0000256" key="8">
    <source>
        <dbReference type="SAM" id="MobiDB-lite"/>
    </source>
</evidence>